<evidence type="ECO:0000259" key="4">
    <source>
        <dbReference type="Pfam" id="PF24883"/>
    </source>
</evidence>
<feature type="repeat" description="ANK" evidence="3">
    <location>
        <begin position="580"/>
        <end position="612"/>
    </location>
</feature>
<evidence type="ECO:0000313" key="6">
    <source>
        <dbReference type="Proteomes" id="UP000826661"/>
    </source>
</evidence>
<protein>
    <submittedName>
        <fullName evidence="5">Ankyrin</fullName>
    </submittedName>
</protein>
<dbReference type="InterPro" id="IPR027417">
    <property type="entry name" value="P-loop_NTPase"/>
</dbReference>
<dbReference type="PROSITE" id="PS50088">
    <property type="entry name" value="ANK_REPEAT"/>
    <property type="match status" value="11"/>
</dbReference>
<feature type="repeat" description="ANK" evidence="3">
    <location>
        <begin position="1185"/>
        <end position="1207"/>
    </location>
</feature>
<feature type="repeat" description="ANK" evidence="3">
    <location>
        <begin position="723"/>
        <end position="755"/>
    </location>
</feature>
<feature type="repeat" description="ANK" evidence="3">
    <location>
        <begin position="948"/>
        <end position="982"/>
    </location>
</feature>
<dbReference type="InterPro" id="IPR056884">
    <property type="entry name" value="NPHP3-like_N"/>
</dbReference>
<dbReference type="Gene3D" id="1.25.40.20">
    <property type="entry name" value="Ankyrin repeat-containing domain"/>
    <property type="match status" value="7"/>
</dbReference>
<feature type="repeat" description="ANK" evidence="3">
    <location>
        <begin position="913"/>
        <end position="947"/>
    </location>
</feature>
<dbReference type="Pfam" id="PF12796">
    <property type="entry name" value="Ank_2"/>
    <property type="match status" value="3"/>
</dbReference>
<proteinExistence type="predicted"/>
<evidence type="ECO:0000256" key="3">
    <source>
        <dbReference type="PROSITE-ProRule" id="PRU00023"/>
    </source>
</evidence>
<dbReference type="Pfam" id="PF00023">
    <property type="entry name" value="Ank"/>
    <property type="match status" value="1"/>
</dbReference>
<feature type="repeat" description="ANK" evidence="3">
    <location>
        <begin position="614"/>
        <end position="646"/>
    </location>
</feature>
<accession>A0A8G0PML6</accession>
<feature type="repeat" description="ANK" evidence="3">
    <location>
        <begin position="1152"/>
        <end position="1184"/>
    </location>
</feature>
<feature type="repeat" description="ANK" evidence="3">
    <location>
        <begin position="1608"/>
        <end position="1647"/>
    </location>
</feature>
<dbReference type="Gene3D" id="3.40.50.300">
    <property type="entry name" value="P-loop containing nucleotide triphosphate hydrolases"/>
    <property type="match status" value="1"/>
</dbReference>
<evidence type="ECO:0000256" key="1">
    <source>
        <dbReference type="ARBA" id="ARBA00022737"/>
    </source>
</evidence>
<dbReference type="EMBL" id="CP075868">
    <property type="protein sequence ID" value="QYT02079.1"/>
    <property type="molecule type" value="Genomic_DNA"/>
</dbReference>
<dbReference type="PANTHER" id="PTHR24198:SF165">
    <property type="entry name" value="ANKYRIN REPEAT-CONTAINING PROTEIN-RELATED"/>
    <property type="match status" value="1"/>
</dbReference>
<dbReference type="SUPFAM" id="SSF48403">
    <property type="entry name" value="Ankyrin repeat"/>
    <property type="match status" value="5"/>
</dbReference>
<dbReference type="PANTHER" id="PTHR24198">
    <property type="entry name" value="ANKYRIN REPEAT AND PROTEIN KINASE DOMAIN-CONTAINING PROTEIN"/>
    <property type="match status" value="1"/>
</dbReference>
<evidence type="ECO:0000313" key="5">
    <source>
        <dbReference type="EMBL" id="QYT02079.1"/>
    </source>
</evidence>
<dbReference type="PRINTS" id="PR01415">
    <property type="entry name" value="ANKYRIN"/>
</dbReference>
<organism evidence="5 6">
    <name type="scientific">Trichoderma simmonsii</name>
    <dbReference type="NCBI Taxonomy" id="1491479"/>
    <lineage>
        <taxon>Eukaryota</taxon>
        <taxon>Fungi</taxon>
        <taxon>Dikarya</taxon>
        <taxon>Ascomycota</taxon>
        <taxon>Pezizomycotina</taxon>
        <taxon>Sordariomycetes</taxon>
        <taxon>Hypocreomycetidae</taxon>
        <taxon>Hypocreales</taxon>
        <taxon>Hypocreaceae</taxon>
        <taxon>Trichoderma</taxon>
    </lineage>
</organism>
<dbReference type="InterPro" id="IPR002110">
    <property type="entry name" value="Ankyrin_rpt"/>
</dbReference>
<evidence type="ECO:0000256" key="2">
    <source>
        <dbReference type="ARBA" id="ARBA00023043"/>
    </source>
</evidence>
<dbReference type="Proteomes" id="UP000826661">
    <property type="component" value="Chromosome V"/>
</dbReference>
<dbReference type="PROSITE" id="PS50297">
    <property type="entry name" value="ANK_REP_REGION"/>
    <property type="match status" value="8"/>
</dbReference>
<feature type="domain" description="Nephrocystin 3-like N-terminal" evidence="4">
    <location>
        <begin position="67"/>
        <end position="229"/>
    </location>
</feature>
<keyword evidence="6" id="KW-1185">Reference proteome</keyword>
<name>A0A8G0PML6_9HYPO</name>
<keyword evidence="1" id="KW-0677">Repeat</keyword>
<dbReference type="InterPro" id="IPR036770">
    <property type="entry name" value="Ankyrin_rpt-contain_sf"/>
</dbReference>
<feature type="repeat" description="ANK" evidence="3">
    <location>
        <begin position="1253"/>
        <end position="1285"/>
    </location>
</feature>
<gene>
    <name evidence="5" type="ORF">H0G86_009085</name>
</gene>
<dbReference type="Pfam" id="PF24883">
    <property type="entry name" value="NPHP3_N"/>
    <property type="match status" value="1"/>
</dbReference>
<dbReference type="SUPFAM" id="SSF52540">
    <property type="entry name" value="P-loop containing nucleoside triphosphate hydrolases"/>
    <property type="match status" value="1"/>
</dbReference>
<feature type="repeat" description="ANK" evidence="3">
    <location>
        <begin position="1936"/>
        <end position="1974"/>
    </location>
</feature>
<keyword evidence="2 3" id="KW-0040">ANK repeat</keyword>
<dbReference type="SMART" id="SM00248">
    <property type="entry name" value="ANK"/>
    <property type="match status" value="26"/>
</dbReference>
<feature type="repeat" description="ANK" evidence="3">
    <location>
        <begin position="1975"/>
        <end position="2011"/>
    </location>
</feature>
<reference evidence="5 6" key="1">
    <citation type="journal article" date="2021" name="BMC Genomics">
        <title>Telomere-to-telomere genome assembly of asparaginase-producing Trichoderma simmonsii.</title>
        <authorList>
            <person name="Chung D."/>
            <person name="Kwon Y.M."/>
            <person name="Yang Y."/>
        </authorList>
    </citation>
    <scope>NUCLEOTIDE SEQUENCE [LARGE SCALE GENOMIC DNA]</scope>
    <source>
        <strain evidence="5 6">GH-Sj1</strain>
    </source>
</reference>
<sequence>MGSGSQASEEDIDAVVIGRDDVSDYNPGQLLPELPEVIAKIRDWLQPTAYDIAGGEYRRHLASHVAGTGHWLTSSKQYQEWMTNDEHGMLWIKGIPGSGKSVMAANLINEIAKSNPGCPVLYFFFRQIIDANHEPRALLRDWMDQILSYSPPLQKQLKEYVQGNRSLDSISPETMWNHLRLAFVSLPGKVFCVADALDEMDRGNEGFLKTLGDISQWRPKTVKFLITSRPVSSVEVPLRKTPCLHIRLQETLVDVDISTYVHFALSRSNIPESDWKTIADAVPGRANGLFLYAKLAMDAFLEPNVDINAVLLKLPTDLNALYTDLLSEHAKRSGVPGNIQHLILQSVTHASRPLRLLELAEMIRISMFNDSKWDIKATKGLIRAACGPLLEILPDETVSVIHHSFTEYLKGTTRPGEGQHIGYPVLQMGSTHAQLALQCILYLKSGCLNSITLKTDEEIADMPRTRWERDGGYFKIKRTVEEMEVETRLQYPFFEYAASNWYQHIAKSEAAGQDQKEINAKLDELFGLDNNMRAWLQMRWPEYSLGARSVTQLHIAAKTGLVSYAKELLGSFDINVPDFYDRTPLWWAASEGHAEIVSILIEGGADPDRPDSYSGRKPLHVAASHDHAEAVATLLKAGVSPSTKKTLENPWERISRSPSTIGDTPVQYACNGHAKALEAFIPFIRDDLDLMHRCLAWAAGWRSSKCVDLLLQQPGVDINKTIDGQTLLYRACEAVDEGMVAMLLKAGADVSIICDAGNDATWRWKYSQDEPARLTCLFALCNRHGSEYYNDKLQVIFRLLVEAGADIHYRTPLGETALHNAAHCPVLIKLLLEAGLDANATDINGATPLHFMRSGMVPLIPSIELFVEQGHVDINATKECGRTILHELISNGDEPSTMRFLEYGPNCNAVDNMGNTPLHTLMQVPKATPEMVKALLAGGIDPNARNHDGMTALLLWNKSSDSRRDILDMLLEAGADINTVDKDGNNLIFRSLNIFLFMNAEDPHKDIKYLIERGVSPFQRNFRGETALHYAMKCPYAWESRLTASNTMTRVDFLISVGLDVKAVDNNGNNLLHTVAGLDVNHSSYHGPRVFDLWEKLLALGLDLEQKNHAGRTPLHFLCAYSNRWLRMPPGETMPIDLVISRTKNVNVPDDDGIAPLHLAVSTCGEVYAKKLIEAGANPLVSTHEGLTPLHLAARGRDSNNVGLLLDALRKRQQDLPDIDIPQSGHANSSTLSKMNDRRVVMGVNAKVTTDSAAYTPLYYACRSGRPETVSLLLEAGADAKLKNIFEACLEFEEECERWKHPRPQQDGGEYQYKGALKLRDPYRTDGSCQCHSTVKGIGIGHIARLEGIVDMLVEHGADISSLVNRPERHKEGIINTAVVKQRNYTASCLMRALGTDATEGIDELTKFSQIARHHEQEAAVQALTSSNLIHPGDEDQSVPLHFVTRFLIRREYHLLEELVRLGATFLPKITPDVEYKPDENATLEHLIKLGFTSLVDKIATIETEKQLEKGEWHAFGDKTRPGLFFSKRDGTSASFSPFLLTAVQRELPNMDMVRLLIEKFGVNVNETDTDMESALFWVARGNVWWQVHQALPYLLDAGADIHMRNAKGKTPLHMALQGDGEYLGPFNWDAAKILIERGADVNAVDGQGQSCLAFAQHNVDMVNLLVKHGAIVTLDSIFGAIESGNAEVLQALLSSGISLNALGNAPLREEDEERRRRRGIIVEETPKEFPLHYAARNLSVSWSRSNNFYRELPARMKIIEILVHHGADPFAKSLKKDPRPEDKSSFPETRIATIDVPKGWSECTLLHEVLASDIIADPFLQIPNLDANYRDAKGRTLLHAICHNKGGYDDGGGPDHIIGSDTNKDVITPEERVSSFERLLSLGAELEATDNFGRNVIHYMFAGGEEHLYNFGLFRKSLAYIVEKAPSLMNQADANGDTPFHYAVRRANKVSRDTADELDVLLAAGADHTVVNNKGETLLHISVKGMRHLALRNFFHTLVDRGIDINARNSRGETALFSFYSLPMTENWLGLDDENKPRPELVKPMLENLGGDFFARDNRGRGLLHAAAAGDVERFQELMDIGLDPMMEDEAQQTAIDAAAACGNRHILELFEKKE</sequence>